<dbReference type="Proteomes" id="UP000887575">
    <property type="component" value="Unassembled WGS sequence"/>
</dbReference>
<dbReference type="AlphaFoldDB" id="A0AAF3J3S6"/>
<accession>A0AAF3J3S6</accession>
<sequence>MYLYLIVIFICEAFGSGDDAGAPPPVHESFHFTDKLKAFEFRKEESPSEEASIIEYIGNEMFSHNSTQKGMKIKINYFDNVWSPLRFHGPHHGSDYFELLEKSHKSLEYVVPNEQVFMEYTQETGEFEGSIKEVDIKDGCDCAQKVESPQNSSIITVTIRQRISKGCPPIACAWEPTLQISTQMTLSIFGSTINTENY</sequence>
<name>A0AAF3J3S6_9BILA</name>
<protein>
    <submittedName>
        <fullName evidence="3">Uncharacterized protein</fullName>
    </submittedName>
</protein>
<keyword evidence="1" id="KW-0732">Signal</keyword>
<evidence type="ECO:0000256" key="1">
    <source>
        <dbReference type="SAM" id="SignalP"/>
    </source>
</evidence>
<feature type="signal peptide" evidence="1">
    <location>
        <begin position="1"/>
        <end position="17"/>
    </location>
</feature>
<organism evidence="2 3">
    <name type="scientific">Mesorhabditis belari</name>
    <dbReference type="NCBI Taxonomy" id="2138241"/>
    <lineage>
        <taxon>Eukaryota</taxon>
        <taxon>Metazoa</taxon>
        <taxon>Ecdysozoa</taxon>
        <taxon>Nematoda</taxon>
        <taxon>Chromadorea</taxon>
        <taxon>Rhabditida</taxon>
        <taxon>Rhabditina</taxon>
        <taxon>Rhabditomorpha</taxon>
        <taxon>Rhabditoidea</taxon>
        <taxon>Rhabditidae</taxon>
        <taxon>Mesorhabditinae</taxon>
        <taxon>Mesorhabditis</taxon>
    </lineage>
</organism>
<keyword evidence="2" id="KW-1185">Reference proteome</keyword>
<feature type="chain" id="PRO_5041974273" evidence="1">
    <location>
        <begin position="18"/>
        <end position="198"/>
    </location>
</feature>
<evidence type="ECO:0000313" key="2">
    <source>
        <dbReference type="Proteomes" id="UP000887575"/>
    </source>
</evidence>
<evidence type="ECO:0000313" key="3">
    <source>
        <dbReference type="WBParaSite" id="MBELARI_LOCUS14391"/>
    </source>
</evidence>
<dbReference type="WBParaSite" id="MBELARI_LOCUS14391">
    <property type="protein sequence ID" value="MBELARI_LOCUS14391"/>
    <property type="gene ID" value="MBELARI_LOCUS14391"/>
</dbReference>
<reference evidence="3" key="1">
    <citation type="submission" date="2024-02" db="UniProtKB">
        <authorList>
            <consortium name="WormBaseParasite"/>
        </authorList>
    </citation>
    <scope>IDENTIFICATION</scope>
</reference>
<proteinExistence type="predicted"/>